<dbReference type="RefSeq" id="WP_025413219.1">
    <property type="nucleotide sequence ID" value="NZ_CP007128.1"/>
</dbReference>
<dbReference type="InterPro" id="IPR036102">
    <property type="entry name" value="OsmC/Ohrsf"/>
</dbReference>
<dbReference type="Proteomes" id="UP000019151">
    <property type="component" value="Chromosome"/>
</dbReference>
<dbReference type="EMBL" id="CP007128">
    <property type="protein sequence ID" value="AHG91781.1"/>
    <property type="molecule type" value="Genomic_DNA"/>
</dbReference>
<dbReference type="KEGG" id="gba:J421_4244"/>
<name>W0RM09_9BACT</name>
<dbReference type="HOGENOM" id="CLU_1989435_0_0_0"/>
<dbReference type="Gene3D" id="3.30.300.20">
    <property type="match status" value="1"/>
</dbReference>
<evidence type="ECO:0000313" key="2">
    <source>
        <dbReference type="Proteomes" id="UP000019151"/>
    </source>
</evidence>
<protein>
    <submittedName>
        <fullName evidence="1">OsmC family protein</fullName>
    </submittedName>
</protein>
<dbReference type="InterPro" id="IPR003718">
    <property type="entry name" value="OsmC/Ohr_fam"/>
</dbReference>
<dbReference type="InterPro" id="IPR015946">
    <property type="entry name" value="KH_dom-like_a/b"/>
</dbReference>
<dbReference type="AlphaFoldDB" id="W0RM09"/>
<dbReference type="OrthoDB" id="9789573at2"/>
<organism evidence="1 2">
    <name type="scientific">Gemmatirosa kalamazoonensis</name>
    <dbReference type="NCBI Taxonomy" id="861299"/>
    <lineage>
        <taxon>Bacteria</taxon>
        <taxon>Pseudomonadati</taxon>
        <taxon>Gemmatimonadota</taxon>
        <taxon>Gemmatimonadia</taxon>
        <taxon>Gemmatimonadales</taxon>
        <taxon>Gemmatimonadaceae</taxon>
        <taxon>Gemmatirosa</taxon>
    </lineage>
</organism>
<proteinExistence type="predicted"/>
<evidence type="ECO:0000313" key="1">
    <source>
        <dbReference type="EMBL" id="AHG91781.1"/>
    </source>
</evidence>
<reference evidence="1 2" key="1">
    <citation type="journal article" date="2014" name="Genome Announc.">
        <title>Genome Sequence and Methylome of Soil Bacterium Gemmatirosa kalamazoonensis KBS708T, a Member of the Rarely Cultivated Gemmatimonadetes Phylum.</title>
        <authorList>
            <person name="Debruyn J.M."/>
            <person name="Radosevich M."/>
            <person name="Wommack K.E."/>
            <person name="Polson S.W."/>
            <person name="Hauser L.J."/>
            <person name="Fawaz M.N."/>
            <person name="Korlach J."/>
            <person name="Tsai Y.C."/>
        </authorList>
    </citation>
    <scope>NUCLEOTIDE SEQUENCE [LARGE SCALE GENOMIC DNA]</scope>
    <source>
        <strain evidence="1 2">KBS708</strain>
    </source>
</reference>
<dbReference type="Pfam" id="PF02566">
    <property type="entry name" value="OsmC"/>
    <property type="match status" value="1"/>
</dbReference>
<gene>
    <name evidence="1" type="ORF">J421_4244</name>
</gene>
<dbReference type="STRING" id="861299.J421_4244"/>
<accession>W0RM09</accession>
<sequence length="125" mass="13571">MKITLLSDDSIRYEPAPGLLTIDADSAERQYSPFHMLGSSLAVCTFSVLASWATHANIPFDDLVIDVSWTFAEKPHRLDTVKLAFTWKSLPPNRLEAAKRAAALCPIHATLSHGHTAVSVEGAVA</sequence>
<keyword evidence="2" id="KW-1185">Reference proteome</keyword>
<dbReference type="InParanoid" id="W0RM09"/>
<dbReference type="SUPFAM" id="SSF82784">
    <property type="entry name" value="OsmC-like"/>
    <property type="match status" value="1"/>
</dbReference>